<comment type="catalytic activity">
    <reaction evidence="5">
        <text>a 2'-deoxyadenosine in DNA + S-adenosyl-L-methionine = an N(6)-methyl-2'-deoxyadenosine in DNA + S-adenosyl-L-homocysteine + H(+)</text>
        <dbReference type="Rhea" id="RHEA:15197"/>
        <dbReference type="Rhea" id="RHEA-COMP:12418"/>
        <dbReference type="Rhea" id="RHEA-COMP:12419"/>
        <dbReference type="ChEBI" id="CHEBI:15378"/>
        <dbReference type="ChEBI" id="CHEBI:57856"/>
        <dbReference type="ChEBI" id="CHEBI:59789"/>
        <dbReference type="ChEBI" id="CHEBI:90615"/>
        <dbReference type="ChEBI" id="CHEBI:90616"/>
        <dbReference type="EC" id="2.1.1.72"/>
    </reaction>
</comment>
<dbReference type="InterPro" id="IPR011639">
    <property type="entry name" value="MethylTrfase_TaqI-like_dom"/>
</dbReference>
<dbReference type="GO" id="GO:0006304">
    <property type="term" value="P:DNA modification"/>
    <property type="evidence" value="ECO:0007669"/>
    <property type="project" value="InterPro"/>
</dbReference>
<dbReference type="PANTHER" id="PTHR33841">
    <property type="entry name" value="DNA METHYLTRANSFERASE YEEA-RELATED"/>
    <property type="match status" value="1"/>
</dbReference>
<dbReference type="InterPro" id="IPR029063">
    <property type="entry name" value="SAM-dependent_MTases_sf"/>
</dbReference>
<dbReference type="Pfam" id="PF07669">
    <property type="entry name" value="Eco57I"/>
    <property type="match status" value="1"/>
</dbReference>
<keyword evidence="2 7" id="KW-0489">Methyltransferase</keyword>
<dbReference type="EMBL" id="CP139487">
    <property type="protein sequence ID" value="WPU65895.1"/>
    <property type="molecule type" value="Genomic_DNA"/>
</dbReference>
<dbReference type="PANTHER" id="PTHR33841:SF1">
    <property type="entry name" value="DNA METHYLTRANSFERASE A"/>
    <property type="match status" value="1"/>
</dbReference>
<evidence type="ECO:0000313" key="8">
    <source>
        <dbReference type="Proteomes" id="UP001324634"/>
    </source>
</evidence>
<protein>
    <recommendedName>
        <fullName evidence="1">site-specific DNA-methyltransferase (adenine-specific)</fullName>
        <ecNumber evidence="1">2.1.1.72</ecNumber>
    </recommendedName>
</protein>
<keyword evidence="8" id="KW-1185">Reference proteome</keyword>
<evidence type="ECO:0000259" key="6">
    <source>
        <dbReference type="Pfam" id="PF07669"/>
    </source>
</evidence>
<evidence type="ECO:0000313" key="7">
    <source>
        <dbReference type="EMBL" id="WPU65895.1"/>
    </source>
</evidence>
<organism evidence="7 8">
    <name type="scientific">Peredibacter starrii</name>
    <dbReference type="NCBI Taxonomy" id="28202"/>
    <lineage>
        <taxon>Bacteria</taxon>
        <taxon>Pseudomonadati</taxon>
        <taxon>Bdellovibrionota</taxon>
        <taxon>Bacteriovoracia</taxon>
        <taxon>Bacteriovoracales</taxon>
        <taxon>Bacteriovoracaceae</taxon>
        <taxon>Peredibacter</taxon>
    </lineage>
</organism>
<keyword evidence="4" id="KW-0949">S-adenosyl-L-methionine</keyword>
<dbReference type="GO" id="GO:0009007">
    <property type="term" value="F:site-specific DNA-methyltransferase (adenine-specific) activity"/>
    <property type="evidence" value="ECO:0007669"/>
    <property type="project" value="UniProtKB-EC"/>
</dbReference>
<dbReference type="InterPro" id="IPR002052">
    <property type="entry name" value="DNA_methylase_N6_adenine_CS"/>
</dbReference>
<evidence type="ECO:0000256" key="3">
    <source>
        <dbReference type="ARBA" id="ARBA00022679"/>
    </source>
</evidence>
<dbReference type="PROSITE" id="PS00092">
    <property type="entry name" value="N6_MTASE"/>
    <property type="match status" value="1"/>
</dbReference>
<dbReference type="Proteomes" id="UP001324634">
    <property type="component" value="Chromosome"/>
</dbReference>
<dbReference type="Gene3D" id="3.40.50.150">
    <property type="entry name" value="Vaccinia Virus protein VP39"/>
    <property type="match status" value="1"/>
</dbReference>
<dbReference type="AlphaFoldDB" id="A0AAX4HSB4"/>
<evidence type="ECO:0000256" key="2">
    <source>
        <dbReference type="ARBA" id="ARBA00022603"/>
    </source>
</evidence>
<dbReference type="InterPro" id="IPR050953">
    <property type="entry name" value="N4_N6_ade-DNA_methylase"/>
</dbReference>
<reference evidence="7 8" key="1">
    <citation type="submission" date="2023-11" db="EMBL/GenBank/DDBJ databases">
        <title>Peredibacter starrii A3.12.</title>
        <authorList>
            <person name="Mitchell R.J."/>
        </authorList>
    </citation>
    <scope>NUCLEOTIDE SEQUENCE [LARGE SCALE GENOMIC DNA]</scope>
    <source>
        <strain evidence="7 8">A3.12</strain>
    </source>
</reference>
<dbReference type="GO" id="GO:0003676">
    <property type="term" value="F:nucleic acid binding"/>
    <property type="evidence" value="ECO:0007669"/>
    <property type="project" value="InterPro"/>
</dbReference>
<sequence length="1077" mass="124326">MKTVKDIVGEKTEFGPGKTALYYNNKGLFADPFLEERLPNLEKYYNHPSTKFLHNFWNIEESDNAQNYEQAFQAILNLWEELDQDIPKYCKKERQLQNSWIDKVFKILGWEYELEESSQKHGVTNYPDYTLFASKEDWKKSKTSSSNLKFKSALAVADAKDWGVPLDGKGATNQNPSFQIINYLKQTDKQWGILTDGKYWRIYSLRSESKHTTYYEVDLEKILATKDYSRFKYFYNFFRVEAFINDSRLNDRTFLDFVFEDGKFYSQRVENNLQERVYKVVDSICQGFLETYKEPSEDDLKEVYEYSMYYLFKLMFVLNCESKGLLEVNKQDDYYEFSLRKMCMDIKEQFEVKKTWSGQPKTYNHINDLFTLLKMGDSRIGVHGFGEEPFEIGSEDFYSKHKISDEFLNKAILDLSCDLDEEKNLQFIDYKILSPDHIGSLFEGLLEFNLVKKGKKIELLNTKGDRKSTGSYYTPEYLVDHIVEEVISPLVNKRDIGEITKLKILDPSMGSGHFLLGVVKFLEKTITEIQDSNEKVKGAIEFDKIRKEVLKSCVFGVDINPLATQLAKFSLWIYTSQKGDSLEPLADQLVCSNALLDSLDYKNVFKNQIRPGSLDAIVGNPPYIGEKGNKEIFHAVKNESLGRNYYQGKMDYFHFFFHLSLNLLKDSGRAGLVSTNYFGTATGASNLRADLKHRATLWKILNFNELKIFKGAQGQHNQVTFFKKGKSGAELCDVYTSPDKGACDQGKLLNLLSSTNKSSFSNDEIYIGEDNQILINSGNSNSTQDSIVSKLRKCAKKLMDVADINTGADVTLSEIKKSHMKKFSGDFQENDGVFVLDQDEIKSLKLSKSEVEIIKPFAKCSDISSYTTAKLKGKGLIYFTWEDSISPYPKLENHLKRFKKILVDQMERYGEDYPWFALHRPRKQEMFEAKDKLIVPYRSRLNIFSYYPKPVYSSRDVLFIVPTADIGAKELAVLFNSKIYYLWLYTNGKRKGSALELYQNPLSNLPVPELSKQDRQKLVSCFDKICDQNLSEKSIMEAEKLVGNLIGLTEKELDYVLKFYEQNYVPGNTEEEMDEAA</sequence>
<evidence type="ECO:0000256" key="4">
    <source>
        <dbReference type="ARBA" id="ARBA00022691"/>
    </source>
</evidence>
<evidence type="ECO:0000256" key="1">
    <source>
        <dbReference type="ARBA" id="ARBA00011900"/>
    </source>
</evidence>
<name>A0AAX4HSB4_9BACT</name>
<dbReference type="PRINTS" id="PR00507">
    <property type="entry name" value="N12N6MTFRASE"/>
</dbReference>
<dbReference type="KEGG" id="psti:SOO65_03970"/>
<dbReference type="SUPFAM" id="SSF53335">
    <property type="entry name" value="S-adenosyl-L-methionine-dependent methyltransferases"/>
    <property type="match status" value="1"/>
</dbReference>
<gene>
    <name evidence="7" type="ORF">SOO65_03970</name>
</gene>
<dbReference type="RefSeq" id="WP_321397295.1">
    <property type="nucleotide sequence ID" value="NZ_CP139487.1"/>
</dbReference>
<keyword evidence="3" id="KW-0808">Transferase</keyword>
<evidence type="ECO:0000256" key="5">
    <source>
        <dbReference type="ARBA" id="ARBA00047942"/>
    </source>
</evidence>
<proteinExistence type="predicted"/>
<dbReference type="GO" id="GO:0032259">
    <property type="term" value="P:methylation"/>
    <property type="evidence" value="ECO:0007669"/>
    <property type="project" value="UniProtKB-KW"/>
</dbReference>
<feature type="domain" description="Type II methyltransferase M.TaqI-like" evidence="6">
    <location>
        <begin position="553"/>
        <end position="709"/>
    </location>
</feature>
<dbReference type="EC" id="2.1.1.72" evidence="1"/>
<accession>A0AAX4HSB4</accession>